<protein>
    <submittedName>
        <fullName evidence="3">EF-hand domain-containing protein</fullName>
    </submittedName>
</protein>
<dbReference type="Gene3D" id="1.10.238.10">
    <property type="entry name" value="EF-hand"/>
    <property type="match status" value="1"/>
</dbReference>
<accession>A0A6I6ITV9</accession>
<evidence type="ECO:0000256" key="1">
    <source>
        <dbReference type="SAM" id="SignalP"/>
    </source>
</evidence>
<proteinExistence type="predicted"/>
<keyword evidence="4" id="KW-1185">Reference proteome</keyword>
<dbReference type="OrthoDB" id="5470953at2"/>
<dbReference type="PROSITE" id="PS00018">
    <property type="entry name" value="EF_HAND_1"/>
    <property type="match status" value="1"/>
</dbReference>
<dbReference type="InterPro" id="IPR011992">
    <property type="entry name" value="EF-hand-dom_pair"/>
</dbReference>
<dbReference type="InterPro" id="IPR018247">
    <property type="entry name" value="EF_Hand_1_Ca_BS"/>
</dbReference>
<name>A0A6I6ITV9_9RHOB</name>
<dbReference type="SUPFAM" id="SSF47473">
    <property type="entry name" value="EF-hand"/>
    <property type="match status" value="1"/>
</dbReference>
<dbReference type="KEGG" id="rom:EI983_10980"/>
<keyword evidence="1" id="KW-0732">Signal</keyword>
<evidence type="ECO:0000313" key="3">
    <source>
        <dbReference type="EMBL" id="QGX98766.1"/>
    </source>
</evidence>
<evidence type="ECO:0000313" key="4">
    <source>
        <dbReference type="Proteomes" id="UP000428330"/>
    </source>
</evidence>
<reference evidence="4" key="1">
    <citation type="submission" date="2018-12" db="EMBL/GenBank/DDBJ databases">
        <title>Complete genome sequence of Roseovarius sp. MME-070.</title>
        <authorList>
            <person name="Nam Y.-D."/>
            <person name="Kang J."/>
            <person name="Chung W.-H."/>
            <person name="Park Y.S."/>
        </authorList>
    </citation>
    <scope>NUCLEOTIDE SEQUENCE [LARGE SCALE GENOMIC DNA]</scope>
    <source>
        <strain evidence="4">MME-070</strain>
    </source>
</reference>
<dbReference type="AlphaFoldDB" id="A0A6I6ITV9"/>
<dbReference type="InterPro" id="IPR002048">
    <property type="entry name" value="EF_hand_dom"/>
</dbReference>
<organism evidence="3 4">
    <name type="scientific">Roseovarius faecimaris</name>
    <dbReference type="NCBI Taxonomy" id="2494550"/>
    <lineage>
        <taxon>Bacteria</taxon>
        <taxon>Pseudomonadati</taxon>
        <taxon>Pseudomonadota</taxon>
        <taxon>Alphaproteobacteria</taxon>
        <taxon>Rhodobacterales</taxon>
        <taxon>Roseobacteraceae</taxon>
        <taxon>Roseovarius</taxon>
    </lineage>
</organism>
<dbReference type="EMBL" id="CP034348">
    <property type="protein sequence ID" value="QGX98766.1"/>
    <property type="molecule type" value="Genomic_DNA"/>
</dbReference>
<feature type="chain" id="PRO_5026033774" evidence="1">
    <location>
        <begin position="22"/>
        <end position="78"/>
    </location>
</feature>
<sequence length="78" mass="7952">MKITGLVLASALALTAVSAAAMTVVEDADGNGTYSMDEMIVSFPDLTDADFAEIDADASGEVSQEELVAAVESGILPE</sequence>
<feature type="signal peptide" evidence="1">
    <location>
        <begin position="1"/>
        <end position="21"/>
    </location>
</feature>
<evidence type="ECO:0000259" key="2">
    <source>
        <dbReference type="PROSITE" id="PS50222"/>
    </source>
</evidence>
<feature type="domain" description="EF-hand" evidence="2">
    <location>
        <begin position="51"/>
        <end position="77"/>
    </location>
</feature>
<dbReference type="PROSITE" id="PS50222">
    <property type="entry name" value="EF_HAND_2"/>
    <property type="match status" value="1"/>
</dbReference>
<gene>
    <name evidence="3" type="ORF">EI983_10980</name>
</gene>
<dbReference type="GO" id="GO:0005509">
    <property type="term" value="F:calcium ion binding"/>
    <property type="evidence" value="ECO:0007669"/>
    <property type="project" value="InterPro"/>
</dbReference>
<dbReference type="Proteomes" id="UP000428330">
    <property type="component" value="Chromosome"/>
</dbReference>
<dbReference type="RefSeq" id="WP_157707450.1">
    <property type="nucleotide sequence ID" value="NZ_CP034348.1"/>
</dbReference>